<evidence type="ECO:0000259" key="2">
    <source>
        <dbReference type="Pfam" id="PF13731"/>
    </source>
</evidence>
<dbReference type="GeneID" id="76044213"/>
<reference evidence="4 6" key="2">
    <citation type="submission" date="2016-10" db="EMBL/GenBank/DDBJ databases">
        <authorList>
            <person name="Varghese N."/>
            <person name="Submissions S."/>
        </authorList>
    </citation>
    <scope>NUCLEOTIDE SEQUENCE [LARGE SCALE GENOMIC DNA]</scope>
    <source>
        <strain evidence="4 6">CGMCC 1.3889</strain>
    </source>
</reference>
<reference evidence="3 5" key="1">
    <citation type="journal article" date="2015" name="Genome Announc.">
        <title>Expanding the biotechnology potential of lactobacilli through comparative genomics of 213 strains and associated genera.</title>
        <authorList>
            <person name="Sun Z."/>
            <person name="Harris H.M."/>
            <person name="McCann A."/>
            <person name="Guo C."/>
            <person name="Argimon S."/>
            <person name="Zhang W."/>
            <person name="Yang X."/>
            <person name="Jeffery I.B."/>
            <person name="Cooney J.C."/>
            <person name="Kagawa T.F."/>
            <person name="Liu W."/>
            <person name="Song Y."/>
            <person name="Salvetti E."/>
            <person name="Wrobel A."/>
            <person name="Rasinkangas P."/>
            <person name="Parkhill J."/>
            <person name="Rea M.C."/>
            <person name="O'Sullivan O."/>
            <person name="Ritari J."/>
            <person name="Douillard F.P."/>
            <person name="Paul Ross R."/>
            <person name="Yang R."/>
            <person name="Briner A.E."/>
            <person name="Felis G.E."/>
            <person name="de Vos W.M."/>
            <person name="Barrangou R."/>
            <person name="Klaenhammer T.R."/>
            <person name="Caufield P.W."/>
            <person name="Cui Y."/>
            <person name="Zhang H."/>
            <person name="O'Toole P.W."/>
        </authorList>
    </citation>
    <scope>NUCLEOTIDE SEQUENCE [LARGE SCALE GENOMIC DNA]</scope>
    <source>
        <strain evidence="3 5">DSM 22301</strain>
    </source>
</reference>
<dbReference type="EMBL" id="FOGK01000020">
    <property type="protein sequence ID" value="SER84799.1"/>
    <property type="molecule type" value="Genomic_DNA"/>
</dbReference>
<dbReference type="Proteomes" id="UP000051749">
    <property type="component" value="Unassembled WGS sequence"/>
</dbReference>
<keyword evidence="1" id="KW-0732">Signal</keyword>
<keyword evidence="6" id="KW-1185">Reference proteome</keyword>
<dbReference type="STRING" id="319653.SAMN04487973_12033"/>
<dbReference type="EMBL" id="JQBY01000021">
    <property type="protein sequence ID" value="KRN81724.1"/>
    <property type="molecule type" value="Genomic_DNA"/>
</dbReference>
<feature type="chain" id="PRO_5006419269" evidence="1">
    <location>
        <begin position="29"/>
        <end position="188"/>
    </location>
</feature>
<gene>
    <name evidence="3" type="ORF">IV87_GL001017</name>
    <name evidence="4" type="ORF">SAMN04487973_12033</name>
</gene>
<protein>
    <submittedName>
        <fullName evidence="4">WxL domain surface cell wall-binding</fullName>
    </submittedName>
</protein>
<name>A0A0R2K3L0_9LACO</name>
<evidence type="ECO:0000313" key="5">
    <source>
        <dbReference type="Proteomes" id="UP000051749"/>
    </source>
</evidence>
<dbReference type="OrthoDB" id="2291716at2"/>
<sequence>MKKNRLIATLGILGISLAIGLSTTSAHADDTDLGKTSTGKFSVTAGGLKLESVPSFDFGTTNLKDLVSGTTLKNQSTTDNTLSVSDYRGVSNDKWNLTAALGNFTNQTGSGSVTGTIEFKTNSSAAGTIDSSASNVWNYTDADTNGASTASATVDNDTTSLTTKNYNNVDSGDYSADVTWTLSDTSAS</sequence>
<evidence type="ECO:0000313" key="3">
    <source>
        <dbReference type="EMBL" id="KRN81724.1"/>
    </source>
</evidence>
<feature type="signal peptide" evidence="1">
    <location>
        <begin position="1"/>
        <end position="28"/>
    </location>
</feature>
<evidence type="ECO:0000313" key="6">
    <source>
        <dbReference type="Proteomes" id="UP000182818"/>
    </source>
</evidence>
<evidence type="ECO:0000313" key="4">
    <source>
        <dbReference type="EMBL" id="SER84799.1"/>
    </source>
</evidence>
<accession>A0A0R2K3L0</accession>
<dbReference type="Proteomes" id="UP000182818">
    <property type="component" value="Unassembled WGS sequence"/>
</dbReference>
<feature type="domain" description="WxL" evidence="2">
    <location>
        <begin position="42"/>
        <end position="185"/>
    </location>
</feature>
<organism evidence="3 5">
    <name type="scientific">Pediococcus ethanolidurans</name>
    <dbReference type="NCBI Taxonomy" id="319653"/>
    <lineage>
        <taxon>Bacteria</taxon>
        <taxon>Bacillati</taxon>
        <taxon>Bacillota</taxon>
        <taxon>Bacilli</taxon>
        <taxon>Lactobacillales</taxon>
        <taxon>Lactobacillaceae</taxon>
        <taxon>Pediococcus</taxon>
    </lineage>
</organism>
<evidence type="ECO:0000256" key="1">
    <source>
        <dbReference type="SAM" id="SignalP"/>
    </source>
</evidence>
<dbReference type="AlphaFoldDB" id="A0A0R2K3L0"/>
<dbReference type="InterPro" id="IPR027994">
    <property type="entry name" value="WxL_dom"/>
</dbReference>
<dbReference type="PATRIC" id="fig|319653.3.peg.1029"/>
<dbReference type="Pfam" id="PF13731">
    <property type="entry name" value="WxL"/>
    <property type="match status" value="1"/>
</dbReference>
<proteinExistence type="predicted"/>
<dbReference type="RefSeq" id="WP_057807445.1">
    <property type="nucleotide sequence ID" value="NZ_BJYP01000037.1"/>
</dbReference>
<comment type="caution">
    <text evidence="3">The sequence shown here is derived from an EMBL/GenBank/DDBJ whole genome shotgun (WGS) entry which is preliminary data.</text>
</comment>